<dbReference type="OMA" id="SFKSRIY"/>
<keyword evidence="9" id="KW-1185">Reference proteome</keyword>
<evidence type="ECO:0000313" key="9">
    <source>
        <dbReference type="Proteomes" id="UP000002036"/>
    </source>
</evidence>
<protein>
    <submittedName>
        <fullName evidence="8">KLTH0G10362p</fullName>
    </submittedName>
</protein>
<dbReference type="InterPro" id="IPR029063">
    <property type="entry name" value="SAM-dependent_MTases_sf"/>
</dbReference>
<evidence type="ECO:0000256" key="1">
    <source>
        <dbReference type="ARBA" id="ARBA00022603"/>
    </source>
</evidence>
<dbReference type="PROSITE" id="PS51686">
    <property type="entry name" value="SAM_MT_RSMB_NOP"/>
    <property type="match status" value="1"/>
</dbReference>
<gene>
    <name evidence="8" type="ordered locus">KLTH0G10362g</name>
</gene>
<dbReference type="KEGG" id="lth:KLTH0G10362g"/>
<keyword evidence="3 5" id="KW-0949">S-adenosyl-L-methionine</keyword>
<feature type="binding site" evidence="5">
    <location>
        <begin position="292"/>
        <end position="298"/>
    </location>
    <ligand>
        <name>S-adenosyl-L-methionine</name>
        <dbReference type="ChEBI" id="CHEBI:59789"/>
    </ligand>
</feature>
<sequence>MDAQVFLVTTQFIKNFIDNMKSKLIAKKHLLLKKPNTADKRLDVPIMNFYRDATWVLEYVESAEKGGRVAGSLQTLVLNSCKKYQLKTNPKHIYAAVYSCWRYNEFLDKLLKRSGILKDIPKKKGKEVFNPTTIKLLVHDLLFSKNKRIQMGKHPLKEFVLKYKARLSSELVRLKIKLKVTDLQQLLKDDRNDMTPVRWFRLNPIRCGAKSEDILQELSKKFPTRVNSWTNIAPGCIYHDEYIPGLFGVHPADKITSHELYKTGKVIIQDRASCFPAHILNASSEDLIIDACAAPGNKTTHVAAHIFQDQAVESVRIHAFEKDPERAKTLRTMINTAGCTKGIEVHVGDFTQLAKPGKFPDVTGFILDPSCSGSGIFGRKMIDDRNKSKADGASPVEEEEKEEEREDISDKDLKNRLEKLASFQFEIVKHAMSFPSAKKLVYSTCSVHAEENERIVVDLLLDSKVKEWGWRVRKRAGVIPTWSRRGFYKEFEEVFRDEDTAKELAEACIRVAPKEDGGIGFFAVCFERD</sequence>
<feature type="domain" description="SAM-dependent MTase RsmB/NOP-type" evidence="7">
    <location>
        <begin position="188"/>
        <end position="529"/>
    </location>
</feature>
<dbReference type="InterPro" id="IPR049560">
    <property type="entry name" value="MeTrfase_RsmB-F_NOP2_cat"/>
</dbReference>
<reference evidence="8 9" key="1">
    <citation type="journal article" date="2009" name="Genome Res.">
        <title>Comparative genomics of protoploid Saccharomycetaceae.</title>
        <authorList>
            <consortium name="The Genolevures Consortium"/>
            <person name="Souciet J.-L."/>
            <person name="Dujon B."/>
            <person name="Gaillardin C."/>
            <person name="Johnston M."/>
            <person name="Baret P.V."/>
            <person name="Cliften P."/>
            <person name="Sherman D.J."/>
            <person name="Weissenbach J."/>
            <person name="Westhof E."/>
            <person name="Wincker P."/>
            <person name="Jubin C."/>
            <person name="Poulain J."/>
            <person name="Barbe V."/>
            <person name="Segurens B."/>
            <person name="Artiguenave F."/>
            <person name="Anthouard V."/>
            <person name="Vacherie B."/>
            <person name="Val M.-E."/>
            <person name="Fulton R.S."/>
            <person name="Minx P."/>
            <person name="Wilson R."/>
            <person name="Durrens P."/>
            <person name="Jean G."/>
            <person name="Marck C."/>
            <person name="Martin T."/>
            <person name="Nikolski M."/>
            <person name="Rolland T."/>
            <person name="Seret M.-L."/>
            <person name="Casaregola S."/>
            <person name="Despons L."/>
            <person name="Fairhead C."/>
            <person name="Fischer G."/>
            <person name="Lafontaine I."/>
            <person name="Leh V."/>
            <person name="Lemaire M."/>
            <person name="de Montigny J."/>
            <person name="Neuveglise C."/>
            <person name="Thierry A."/>
            <person name="Blanc-Lenfle I."/>
            <person name="Bleykasten C."/>
            <person name="Diffels J."/>
            <person name="Fritsch E."/>
            <person name="Frangeul L."/>
            <person name="Goeffon A."/>
            <person name="Jauniaux N."/>
            <person name="Kachouri-Lafond R."/>
            <person name="Payen C."/>
            <person name="Potier S."/>
            <person name="Pribylova L."/>
            <person name="Ozanne C."/>
            <person name="Richard G.-F."/>
            <person name="Sacerdot C."/>
            <person name="Straub M.-L."/>
            <person name="Talla E."/>
        </authorList>
    </citation>
    <scope>NUCLEOTIDE SEQUENCE [LARGE SCALE GENOMIC DNA]</scope>
    <source>
        <strain evidence="9">ATCC 56472 / CBS 6340 / NRRL Y-8284</strain>
    </source>
</reference>
<evidence type="ECO:0000256" key="2">
    <source>
        <dbReference type="ARBA" id="ARBA00022679"/>
    </source>
</evidence>
<feature type="active site" description="Nucleophile" evidence="5">
    <location>
        <position position="445"/>
    </location>
</feature>
<dbReference type="SUPFAM" id="SSF53335">
    <property type="entry name" value="S-adenosyl-L-methionine-dependent methyltransferases"/>
    <property type="match status" value="1"/>
</dbReference>
<dbReference type="InterPro" id="IPR001678">
    <property type="entry name" value="MeTrfase_RsmB-F_NOP2_dom"/>
</dbReference>
<dbReference type="GeneID" id="8293762"/>
<dbReference type="HOGENOM" id="CLU_005316_7_4_1"/>
<feature type="binding site" evidence="5">
    <location>
        <position position="368"/>
    </location>
    <ligand>
        <name>S-adenosyl-L-methionine</name>
        <dbReference type="ChEBI" id="CHEBI:59789"/>
    </ligand>
</feature>
<dbReference type="PRINTS" id="PR02008">
    <property type="entry name" value="RCMTFAMILY"/>
</dbReference>
<dbReference type="Pfam" id="PF21153">
    <property type="entry name" value="NSUN5_N"/>
    <property type="match status" value="1"/>
</dbReference>
<proteinExistence type="inferred from homology"/>
<dbReference type="AlphaFoldDB" id="C5DMN6"/>
<evidence type="ECO:0000256" key="5">
    <source>
        <dbReference type="PROSITE-ProRule" id="PRU01023"/>
    </source>
</evidence>
<keyword evidence="4 5" id="KW-0694">RNA-binding</keyword>
<feature type="binding site" evidence="5">
    <location>
        <position position="349"/>
    </location>
    <ligand>
        <name>S-adenosyl-L-methionine</name>
        <dbReference type="ChEBI" id="CHEBI:59789"/>
    </ligand>
</feature>
<comment type="similarity">
    <text evidence="5">Belongs to the class I-like SAM-binding methyltransferase superfamily. RsmB/NOP family.</text>
</comment>
<dbReference type="GO" id="GO:0008173">
    <property type="term" value="F:RNA methyltransferase activity"/>
    <property type="evidence" value="ECO:0007669"/>
    <property type="project" value="InterPro"/>
</dbReference>
<dbReference type="Pfam" id="PF01189">
    <property type="entry name" value="Methyltr_RsmB-F"/>
    <property type="match status" value="1"/>
</dbReference>
<name>C5DMN6_LACTC</name>
<dbReference type="FunCoup" id="C5DMN6">
    <property type="interactions" value="572"/>
</dbReference>
<dbReference type="GO" id="GO:0005730">
    <property type="term" value="C:nucleolus"/>
    <property type="evidence" value="ECO:0007669"/>
    <property type="project" value="TreeGrafter"/>
</dbReference>
<dbReference type="OrthoDB" id="435282at2759"/>
<evidence type="ECO:0000259" key="7">
    <source>
        <dbReference type="PROSITE" id="PS51686"/>
    </source>
</evidence>
<dbReference type="RefSeq" id="XP_002555484.1">
    <property type="nucleotide sequence ID" value="XM_002555438.1"/>
</dbReference>
<dbReference type="GO" id="GO:0070475">
    <property type="term" value="P:rRNA base methylation"/>
    <property type="evidence" value="ECO:0007669"/>
    <property type="project" value="TreeGrafter"/>
</dbReference>
<evidence type="ECO:0000313" key="8">
    <source>
        <dbReference type="EMBL" id="CAR25047.1"/>
    </source>
</evidence>
<dbReference type="EMBL" id="CU928171">
    <property type="protein sequence ID" value="CAR25047.1"/>
    <property type="molecule type" value="Genomic_DNA"/>
</dbReference>
<dbReference type="PANTHER" id="PTHR22807">
    <property type="entry name" value="NOP2 YEAST -RELATED NOL1/NOP2/FMU SUN DOMAIN-CONTAINING"/>
    <property type="match status" value="1"/>
</dbReference>
<keyword evidence="2 5" id="KW-0808">Transferase</keyword>
<feature type="region of interest" description="Disordered" evidence="6">
    <location>
        <begin position="386"/>
        <end position="410"/>
    </location>
</feature>
<keyword evidence="1 5" id="KW-0489">Methyltransferase</keyword>
<dbReference type="InterPro" id="IPR023267">
    <property type="entry name" value="RCMT"/>
</dbReference>
<dbReference type="PANTHER" id="PTHR22807:SF4">
    <property type="entry name" value="28S RRNA (CYTOSINE-C(5))-METHYLTRANSFERASE"/>
    <property type="match status" value="1"/>
</dbReference>
<dbReference type="STRING" id="559295.C5DMN6"/>
<dbReference type="GO" id="GO:0003723">
    <property type="term" value="F:RNA binding"/>
    <property type="evidence" value="ECO:0007669"/>
    <property type="project" value="UniProtKB-UniRule"/>
</dbReference>
<evidence type="ECO:0000256" key="6">
    <source>
        <dbReference type="SAM" id="MobiDB-lite"/>
    </source>
</evidence>
<accession>C5DMN6</accession>
<dbReference type="Gene3D" id="3.40.50.150">
    <property type="entry name" value="Vaccinia Virus protein VP39"/>
    <property type="match status" value="1"/>
</dbReference>
<dbReference type="eggNOG" id="KOG2360">
    <property type="taxonomic scope" value="Eukaryota"/>
</dbReference>
<feature type="compositionally biased region" description="Acidic residues" evidence="6">
    <location>
        <begin position="396"/>
        <end position="407"/>
    </location>
</feature>
<dbReference type="InParanoid" id="C5DMN6"/>
<dbReference type="Proteomes" id="UP000002036">
    <property type="component" value="Chromosome G"/>
</dbReference>
<evidence type="ECO:0000256" key="3">
    <source>
        <dbReference type="ARBA" id="ARBA00022691"/>
    </source>
</evidence>
<evidence type="ECO:0000256" key="4">
    <source>
        <dbReference type="ARBA" id="ARBA00022884"/>
    </source>
</evidence>
<feature type="binding site" evidence="5">
    <location>
        <position position="321"/>
    </location>
    <ligand>
        <name>S-adenosyl-L-methionine</name>
        <dbReference type="ChEBI" id="CHEBI:59789"/>
    </ligand>
</feature>
<dbReference type="InterPro" id="IPR048889">
    <property type="entry name" value="NSUN5_RCM1_N"/>
</dbReference>
<organism evidence="8 9">
    <name type="scientific">Lachancea thermotolerans (strain ATCC 56472 / CBS 6340 / NRRL Y-8284)</name>
    <name type="common">Yeast</name>
    <name type="synonym">Kluyveromyces thermotolerans</name>
    <dbReference type="NCBI Taxonomy" id="559295"/>
    <lineage>
        <taxon>Eukaryota</taxon>
        <taxon>Fungi</taxon>
        <taxon>Dikarya</taxon>
        <taxon>Ascomycota</taxon>
        <taxon>Saccharomycotina</taxon>
        <taxon>Saccharomycetes</taxon>
        <taxon>Saccharomycetales</taxon>
        <taxon>Saccharomycetaceae</taxon>
        <taxon>Lachancea</taxon>
    </lineage>
</organism>